<sequence>MRIIYLALIFAGIYYPWRHFYAWFDQNGWDLGPMIDAWYVNEATTALTWDLTIAAIALVVWVLYEVIARRDFWWLLVIPVTFGIGVSAGLPLALLLLTIRRGQTA</sequence>
<dbReference type="AlphaFoldDB" id="A0A975TZH0"/>
<organism evidence="2">
    <name type="scientific">Gymnodinialimonas phycosphaerae</name>
    <dbReference type="NCBI Taxonomy" id="2841589"/>
    <lineage>
        <taxon>Bacteria</taxon>
        <taxon>Pseudomonadati</taxon>
        <taxon>Pseudomonadota</taxon>
        <taxon>Alphaproteobacteria</taxon>
        <taxon>Rhodobacterales</taxon>
        <taxon>Paracoccaceae</taxon>
        <taxon>Gymnodinialimonas</taxon>
    </lineage>
</organism>
<evidence type="ECO:0000256" key="1">
    <source>
        <dbReference type="SAM" id="Phobius"/>
    </source>
</evidence>
<feature type="transmembrane region" description="Helical" evidence="1">
    <location>
        <begin position="46"/>
        <end position="66"/>
    </location>
</feature>
<keyword evidence="1" id="KW-1133">Transmembrane helix</keyword>
<dbReference type="EMBL" id="CP078073">
    <property type="protein sequence ID" value="QXL90107.1"/>
    <property type="molecule type" value="Genomic_DNA"/>
</dbReference>
<keyword evidence="3" id="KW-1185">Reference proteome</keyword>
<dbReference type="EMBL" id="JAIMBW010000001">
    <property type="protein sequence ID" value="MBY4894564.1"/>
    <property type="molecule type" value="Genomic_DNA"/>
</dbReference>
<evidence type="ECO:0000313" key="2">
    <source>
        <dbReference type="EMBL" id="QXL90107.1"/>
    </source>
</evidence>
<proteinExistence type="predicted"/>
<dbReference type="Proteomes" id="UP000693972">
    <property type="component" value="Unassembled WGS sequence"/>
</dbReference>
<feature type="transmembrane region" description="Helical" evidence="1">
    <location>
        <begin position="73"/>
        <end position="99"/>
    </location>
</feature>
<gene>
    <name evidence="2" type="ORF">KUL25_17535</name>
</gene>
<accession>A0A975TZH0</accession>
<evidence type="ECO:0000313" key="3">
    <source>
        <dbReference type="Proteomes" id="UP000693972"/>
    </source>
</evidence>
<reference evidence="2 3" key="1">
    <citation type="submission" date="2021-07" db="EMBL/GenBank/DDBJ databases">
        <title>Karlodiniumbacter phycospheric gen. nov., sp. nov., a phycosphere bacterium isolated from karlodinium veneficum.</title>
        <authorList>
            <person name="Peng Y."/>
            <person name="Jiang L."/>
            <person name="Lee J."/>
        </authorList>
    </citation>
    <scope>NUCLEOTIDE SEQUENCE</scope>
    <source>
        <strain evidence="2 3">N5</strain>
    </source>
</reference>
<protein>
    <submittedName>
        <fullName evidence="2">DUF2834 domain-containing protein</fullName>
    </submittedName>
</protein>
<name>A0A975TZH0_9RHOB</name>
<dbReference type="InterPro" id="IPR021362">
    <property type="entry name" value="DUF2834"/>
</dbReference>
<dbReference type="Pfam" id="PF11196">
    <property type="entry name" value="DUF2834"/>
    <property type="match status" value="1"/>
</dbReference>
<keyword evidence="1" id="KW-0812">Transmembrane</keyword>
<keyword evidence="1" id="KW-0472">Membrane</keyword>